<dbReference type="GO" id="GO:0019168">
    <property type="term" value="F:2-polyprenylphenol 6-hydroxylase activity"/>
    <property type="evidence" value="ECO:0007669"/>
    <property type="project" value="TreeGrafter"/>
</dbReference>
<dbReference type="PANTHER" id="PTHR43876:SF7">
    <property type="entry name" value="UBIQUINONE BIOSYNTHESIS MONOOXYGENASE COQ6, MITOCHONDRIAL"/>
    <property type="match status" value="1"/>
</dbReference>
<dbReference type="Gene3D" id="3.50.50.60">
    <property type="entry name" value="FAD/NAD(P)-binding domain"/>
    <property type="match status" value="1"/>
</dbReference>
<dbReference type="EC" id="1.14.13.-" evidence="1"/>
<evidence type="ECO:0000313" key="1">
    <source>
        <dbReference type="EMBL" id="KWV88551.1"/>
    </source>
</evidence>
<dbReference type="InterPro" id="IPR051205">
    <property type="entry name" value="UbiH/COQ6_monooxygenase"/>
</dbReference>
<protein>
    <submittedName>
        <fullName evidence="1">2-octaprenylphenol hydroxylase</fullName>
        <ecNumber evidence="1">1.14.13.-</ecNumber>
    </submittedName>
</protein>
<dbReference type="SUPFAM" id="SSF51905">
    <property type="entry name" value="FAD/NAD(P)-binding domain"/>
    <property type="match status" value="1"/>
</dbReference>
<sequence>MKVLSRYERRRMPHNLALMAAMEGFERLFQADQLPLRWLRNAGLKIVDQMPEAKAVFVRQALGLTGDLPELAKP</sequence>
<name>A0A109LJ58_PSEFL</name>
<dbReference type="EMBL" id="LCYA01000052">
    <property type="protein sequence ID" value="KWV88551.1"/>
    <property type="molecule type" value="Genomic_DNA"/>
</dbReference>
<dbReference type="AlphaFoldDB" id="A0A109LJ58"/>
<organism evidence="1 2">
    <name type="scientific">Pseudomonas fluorescens</name>
    <dbReference type="NCBI Taxonomy" id="294"/>
    <lineage>
        <taxon>Bacteria</taxon>
        <taxon>Pseudomonadati</taxon>
        <taxon>Pseudomonadota</taxon>
        <taxon>Gammaproteobacteria</taxon>
        <taxon>Pseudomonadales</taxon>
        <taxon>Pseudomonadaceae</taxon>
        <taxon>Pseudomonas</taxon>
    </lineage>
</organism>
<comment type="caution">
    <text evidence="1">The sequence shown here is derived from an EMBL/GenBank/DDBJ whole genome shotgun (WGS) entry which is preliminary data.</text>
</comment>
<dbReference type="InterPro" id="IPR036188">
    <property type="entry name" value="FAD/NAD-bd_sf"/>
</dbReference>
<proteinExistence type="predicted"/>
<reference evidence="1 2" key="1">
    <citation type="submission" date="2015-05" db="EMBL/GenBank/DDBJ databases">
        <title>A genomic and transcriptomic approach to investigate the blue pigment phenotype in Pseudomonas fluorescens.</title>
        <authorList>
            <person name="Andreani N.A."/>
            <person name="Cardazzo B."/>
        </authorList>
    </citation>
    <scope>NUCLEOTIDE SEQUENCE [LARGE SCALE GENOMIC DNA]</scope>
    <source>
        <strain evidence="1 2">Ps_22</strain>
    </source>
</reference>
<accession>A0A109LJ58</accession>
<keyword evidence="1" id="KW-0560">Oxidoreductase</keyword>
<dbReference type="PATRIC" id="fig|294.194.peg.1622"/>
<gene>
    <name evidence="1" type="primary">ubiI</name>
    <name evidence="1" type="ORF">PFLmoz3_01446</name>
</gene>
<dbReference type="PANTHER" id="PTHR43876">
    <property type="entry name" value="UBIQUINONE BIOSYNTHESIS MONOOXYGENASE COQ6, MITOCHONDRIAL"/>
    <property type="match status" value="1"/>
</dbReference>
<evidence type="ECO:0000313" key="2">
    <source>
        <dbReference type="Proteomes" id="UP000061348"/>
    </source>
</evidence>
<dbReference type="Proteomes" id="UP000061348">
    <property type="component" value="Unassembled WGS sequence"/>
</dbReference>